<dbReference type="RefSeq" id="WP_110065149.1">
    <property type="nucleotide sequence ID" value="NZ_QGTW01000006.1"/>
</dbReference>
<gene>
    <name evidence="2" type="ORF">DFO73_106105</name>
</gene>
<reference evidence="2 3" key="1">
    <citation type="submission" date="2018-05" db="EMBL/GenBank/DDBJ databases">
        <title>Freshwater and sediment microbial communities from various areas in North America, analyzing microbe dynamics in response to fracking.</title>
        <authorList>
            <person name="Lamendella R."/>
        </authorList>
    </citation>
    <scope>NUCLEOTIDE SEQUENCE [LARGE SCALE GENOMIC DNA]</scope>
    <source>
        <strain evidence="2 3">15_TX</strain>
    </source>
</reference>
<dbReference type="InterPro" id="IPR008523">
    <property type="entry name" value="DUF805"/>
</dbReference>
<comment type="caution">
    <text evidence="2">The sequence shown here is derived from an EMBL/GenBank/DDBJ whole genome shotgun (WGS) entry which is preliminary data.</text>
</comment>
<dbReference type="PANTHER" id="PTHR34980:SF2">
    <property type="entry name" value="INNER MEMBRANE PROTEIN YHAH-RELATED"/>
    <property type="match status" value="1"/>
</dbReference>
<keyword evidence="1" id="KW-1133">Transmembrane helix</keyword>
<dbReference type="EMBL" id="QGTW01000006">
    <property type="protein sequence ID" value="PWW28289.1"/>
    <property type="molecule type" value="Genomic_DNA"/>
</dbReference>
<dbReference type="OrthoDB" id="9812349at2"/>
<name>A0A2V2ZY03_9BACI</name>
<feature type="transmembrane region" description="Helical" evidence="1">
    <location>
        <begin position="23"/>
        <end position="40"/>
    </location>
</feature>
<evidence type="ECO:0000313" key="3">
    <source>
        <dbReference type="Proteomes" id="UP000247150"/>
    </source>
</evidence>
<organism evidence="2 3">
    <name type="scientific">Cytobacillus oceanisediminis</name>
    <dbReference type="NCBI Taxonomy" id="665099"/>
    <lineage>
        <taxon>Bacteria</taxon>
        <taxon>Bacillati</taxon>
        <taxon>Bacillota</taxon>
        <taxon>Bacilli</taxon>
        <taxon>Bacillales</taxon>
        <taxon>Bacillaceae</taxon>
        <taxon>Cytobacillus</taxon>
    </lineage>
</organism>
<keyword evidence="1" id="KW-0472">Membrane</keyword>
<dbReference type="Pfam" id="PF05656">
    <property type="entry name" value="DUF805"/>
    <property type="match status" value="1"/>
</dbReference>
<dbReference type="PANTHER" id="PTHR34980">
    <property type="entry name" value="INNER MEMBRANE PROTEIN-RELATED-RELATED"/>
    <property type="match status" value="1"/>
</dbReference>
<protein>
    <submittedName>
        <fullName evidence="2">Uncharacterized membrane protein YhaH (DUF805 family)</fullName>
    </submittedName>
</protein>
<evidence type="ECO:0000313" key="2">
    <source>
        <dbReference type="EMBL" id="PWW28289.1"/>
    </source>
</evidence>
<sequence length="122" mass="13940">MIWFIEALRKTFNFSGRSRRKEYWMFILVTFIISVILTILEMSLGLEFNENFGILTTLFSLILLIPSLSVTVRRLHDTGKSGWWILISLIPLIGGIVILIFTFMDSEPGSNKYGPNPKKAAI</sequence>
<accession>A0A2V2ZY03</accession>
<dbReference type="Gene3D" id="1.20.1740.10">
    <property type="entry name" value="Amino acid/polyamine transporter I"/>
    <property type="match status" value="1"/>
</dbReference>
<dbReference type="Proteomes" id="UP000247150">
    <property type="component" value="Unassembled WGS sequence"/>
</dbReference>
<feature type="transmembrane region" description="Helical" evidence="1">
    <location>
        <begin position="83"/>
        <end position="104"/>
    </location>
</feature>
<dbReference type="AlphaFoldDB" id="A0A2V2ZY03"/>
<proteinExistence type="predicted"/>
<keyword evidence="1" id="KW-0812">Transmembrane</keyword>
<evidence type="ECO:0000256" key="1">
    <source>
        <dbReference type="SAM" id="Phobius"/>
    </source>
</evidence>
<dbReference type="GO" id="GO:0005886">
    <property type="term" value="C:plasma membrane"/>
    <property type="evidence" value="ECO:0007669"/>
    <property type="project" value="TreeGrafter"/>
</dbReference>
<feature type="transmembrane region" description="Helical" evidence="1">
    <location>
        <begin position="52"/>
        <end position="71"/>
    </location>
</feature>